<evidence type="ECO:0000256" key="1">
    <source>
        <dbReference type="ARBA" id="ARBA00001946"/>
    </source>
</evidence>
<dbReference type="OrthoDB" id="9798990at2"/>
<dbReference type="GO" id="GO:0004518">
    <property type="term" value="F:nuclease activity"/>
    <property type="evidence" value="ECO:0007669"/>
    <property type="project" value="UniProtKB-KW"/>
</dbReference>
<evidence type="ECO:0000259" key="7">
    <source>
        <dbReference type="Pfam" id="PF01850"/>
    </source>
</evidence>
<dbReference type="Gene3D" id="3.40.50.1010">
    <property type="entry name" value="5'-nuclease"/>
    <property type="match status" value="1"/>
</dbReference>
<evidence type="ECO:0000313" key="9">
    <source>
        <dbReference type="Proteomes" id="UP000324701"/>
    </source>
</evidence>
<dbReference type="InterPro" id="IPR052919">
    <property type="entry name" value="TA_system_RNase"/>
</dbReference>
<dbReference type="Proteomes" id="UP000324701">
    <property type="component" value="Unassembled WGS sequence"/>
</dbReference>
<evidence type="ECO:0000256" key="5">
    <source>
        <dbReference type="ARBA" id="ARBA00022801"/>
    </source>
</evidence>
<dbReference type="PANTHER" id="PTHR36173">
    <property type="entry name" value="RIBONUCLEASE VAPC16-RELATED"/>
    <property type="match status" value="1"/>
</dbReference>
<dbReference type="RefSeq" id="WP_149655486.1">
    <property type="nucleotide sequence ID" value="NZ_VTZN01000141.1"/>
</dbReference>
<dbReference type="EMBL" id="VTZN01000141">
    <property type="protein sequence ID" value="KAA1248652.1"/>
    <property type="molecule type" value="Genomic_DNA"/>
</dbReference>
<sequence length="143" mass="15790">MTAILLDTHILLWLVSASDRIPSSVREQLADHNNDLLVSAASAWEIAIKTRIGRLDGGPLLSTWAETLASMHAHHLAIDSSDAAMAGQLNWDHKDAFDRMVVTQAARRNLTIATSDKHVIDHALTPVIDTRPARSKQRTKRSQ</sequence>
<dbReference type="Pfam" id="PF01850">
    <property type="entry name" value="PIN"/>
    <property type="match status" value="1"/>
</dbReference>
<evidence type="ECO:0000313" key="8">
    <source>
        <dbReference type="EMBL" id="KAA1248652.1"/>
    </source>
</evidence>
<dbReference type="InterPro" id="IPR002716">
    <property type="entry name" value="PIN_dom"/>
</dbReference>
<keyword evidence="2" id="KW-1277">Toxin-antitoxin system</keyword>
<keyword evidence="4" id="KW-0479">Metal-binding</keyword>
<dbReference type="SUPFAM" id="SSF88723">
    <property type="entry name" value="PIN domain-like"/>
    <property type="match status" value="1"/>
</dbReference>
<protein>
    <submittedName>
        <fullName evidence="8">Type II toxin-antitoxin system VapC family toxin</fullName>
    </submittedName>
</protein>
<gene>
    <name evidence="8" type="ORF">F0Q45_19405</name>
</gene>
<name>A0A5B1BKJ7_MYCSI</name>
<comment type="cofactor">
    <cofactor evidence="1">
        <name>Mg(2+)</name>
        <dbReference type="ChEBI" id="CHEBI:18420"/>
    </cofactor>
</comment>
<dbReference type="InterPro" id="IPR041705">
    <property type="entry name" value="PIN_Sll0205"/>
</dbReference>
<reference evidence="8 9" key="1">
    <citation type="submission" date="2019-09" db="EMBL/GenBank/DDBJ databases">
        <title>Report of infection by Mycobacterium simiae a patient suffering from pulmonary tuberculosis.</title>
        <authorList>
            <person name="Mohanty P.S."/>
            <person name="Bansal A.K."/>
            <person name="Singh H."/>
            <person name="Sharma S."/>
            <person name="Patil S.A."/>
            <person name="Upadhaya P."/>
            <person name="Singh P.K."/>
            <person name="Kumar D."/>
            <person name="Kumar S."/>
            <person name="Singh R.K."/>
            <person name="Chaudhary B."/>
        </authorList>
    </citation>
    <scope>NUCLEOTIDE SEQUENCE [LARGE SCALE GENOMIC DNA]</scope>
    <source>
        <strain evidence="8 9">JAL-560-SIM</strain>
    </source>
</reference>
<comment type="caution">
    <text evidence="8">The sequence shown here is derived from an EMBL/GenBank/DDBJ whole genome shotgun (WGS) entry which is preliminary data.</text>
</comment>
<dbReference type="PANTHER" id="PTHR36173:SF2">
    <property type="entry name" value="RIBONUCLEASE VAPC16"/>
    <property type="match status" value="1"/>
</dbReference>
<feature type="domain" description="PIN" evidence="7">
    <location>
        <begin position="4"/>
        <end position="118"/>
    </location>
</feature>
<evidence type="ECO:0000256" key="6">
    <source>
        <dbReference type="ARBA" id="ARBA00022842"/>
    </source>
</evidence>
<dbReference type="GO" id="GO:0046872">
    <property type="term" value="F:metal ion binding"/>
    <property type="evidence" value="ECO:0007669"/>
    <property type="project" value="UniProtKB-KW"/>
</dbReference>
<keyword evidence="9" id="KW-1185">Reference proteome</keyword>
<keyword evidence="5" id="KW-0378">Hydrolase</keyword>
<proteinExistence type="predicted"/>
<evidence type="ECO:0000256" key="4">
    <source>
        <dbReference type="ARBA" id="ARBA00022723"/>
    </source>
</evidence>
<dbReference type="AlphaFoldDB" id="A0A5B1BKJ7"/>
<keyword evidence="6" id="KW-0460">Magnesium</keyword>
<dbReference type="GO" id="GO:0016787">
    <property type="term" value="F:hydrolase activity"/>
    <property type="evidence" value="ECO:0007669"/>
    <property type="project" value="UniProtKB-KW"/>
</dbReference>
<dbReference type="InterPro" id="IPR029060">
    <property type="entry name" value="PIN-like_dom_sf"/>
</dbReference>
<evidence type="ECO:0000256" key="2">
    <source>
        <dbReference type="ARBA" id="ARBA00022649"/>
    </source>
</evidence>
<accession>A0A5B1BKJ7</accession>
<dbReference type="CDD" id="cd09872">
    <property type="entry name" value="PIN_Sll0205-like"/>
    <property type="match status" value="1"/>
</dbReference>
<keyword evidence="3" id="KW-0540">Nuclease</keyword>
<organism evidence="8 9">
    <name type="scientific">Mycobacterium simiae</name>
    <name type="common">Mycobacterium habana</name>
    <dbReference type="NCBI Taxonomy" id="1784"/>
    <lineage>
        <taxon>Bacteria</taxon>
        <taxon>Bacillati</taxon>
        <taxon>Actinomycetota</taxon>
        <taxon>Actinomycetes</taxon>
        <taxon>Mycobacteriales</taxon>
        <taxon>Mycobacteriaceae</taxon>
        <taxon>Mycobacterium</taxon>
        <taxon>Mycobacterium simiae complex</taxon>
    </lineage>
</organism>
<evidence type="ECO:0000256" key="3">
    <source>
        <dbReference type="ARBA" id="ARBA00022722"/>
    </source>
</evidence>